<evidence type="ECO:0000256" key="1">
    <source>
        <dbReference type="SAM" id="Phobius"/>
    </source>
</evidence>
<dbReference type="Proteomes" id="UP000436088">
    <property type="component" value="Unassembled WGS sequence"/>
</dbReference>
<sequence>MGFSGLLLLPQSLGVVRFIWGRHSAAILVSITALMLKLWTSLLRLKFRRRGRGSSYWIHQNHLLNPYVQTGVMISLWNMMSRNLELIHTLVCTALYIDNGEGKYLPQFFKFVVANPLSVRTKETTYLEACIENHTKTNLYMDQVVFEPAPHWSATVLKLDEL</sequence>
<keyword evidence="1" id="KW-0812">Transmembrane</keyword>
<keyword evidence="1" id="KW-1133">Transmembrane helix</keyword>
<comment type="caution">
    <text evidence="2">The sequence shown here is derived from an EMBL/GenBank/DDBJ whole genome shotgun (WGS) entry which is preliminary data.</text>
</comment>
<organism evidence="2 3">
    <name type="scientific">Hibiscus syriacus</name>
    <name type="common">Rose of Sharon</name>
    <dbReference type="NCBI Taxonomy" id="106335"/>
    <lineage>
        <taxon>Eukaryota</taxon>
        <taxon>Viridiplantae</taxon>
        <taxon>Streptophyta</taxon>
        <taxon>Embryophyta</taxon>
        <taxon>Tracheophyta</taxon>
        <taxon>Spermatophyta</taxon>
        <taxon>Magnoliopsida</taxon>
        <taxon>eudicotyledons</taxon>
        <taxon>Gunneridae</taxon>
        <taxon>Pentapetalae</taxon>
        <taxon>rosids</taxon>
        <taxon>malvids</taxon>
        <taxon>Malvales</taxon>
        <taxon>Malvaceae</taxon>
        <taxon>Malvoideae</taxon>
        <taxon>Hibiscus</taxon>
    </lineage>
</organism>
<keyword evidence="3" id="KW-1185">Reference proteome</keyword>
<reference evidence="2" key="1">
    <citation type="submission" date="2019-09" db="EMBL/GenBank/DDBJ databases">
        <title>Draft genome information of white flower Hibiscus syriacus.</title>
        <authorList>
            <person name="Kim Y.-M."/>
        </authorList>
    </citation>
    <scope>NUCLEOTIDE SEQUENCE [LARGE SCALE GENOMIC DNA]</scope>
    <source>
        <strain evidence="2">YM2019G1</strain>
    </source>
</reference>
<dbReference type="EMBL" id="VEPZ02000867">
    <property type="protein sequence ID" value="KAE8714960.1"/>
    <property type="molecule type" value="Genomic_DNA"/>
</dbReference>
<proteinExistence type="predicted"/>
<dbReference type="AlphaFoldDB" id="A0A6A3BD39"/>
<accession>A0A6A3BD39</accession>
<name>A0A6A3BD39_HIBSY</name>
<keyword evidence="1" id="KW-0472">Membrane</keyword>
<dbReference type="InterPro" id="IPR010378">
    <property type="entry name" value="TRAPPC13"/>
</dbReference>
<dbReference type="GO" id="GO:1990072">
    <property type="term" value="C:TRAPPIII protein complex"/>
    <property type="evidence" value="ECO:0007669"/>
    <property type="project" value="TreeGrafter"/>
</dbReference>
<evidence type="ECO:0000313" key="2">
    <source>
        <dbReference type="EMBL" id="KAE8714960.1"/>
    </source>
</evidence>
<feature type="transmembrane region" description="Helical" evidence="1">
    <location>
        <begin position="24"/>
        <end position="45"/>
    </location>
</feature>
<dbReference type="PANTHER" id="PTHR13134:SF3">
    <property type="entry name" value="TRAFFICKING PROTEIN PARTICLE COMPLEX SUBUNIT 13"/>
    <property type="match status" value="1"/>
</dbReference>
<gene>
    <name evidence="2" type="ORF">F3Y22_tig00110187pilonHSYRG00325</name>
</gene>
<protein>
    <submittedName>
        <fullName evidence="2">Uncharacterized protein</fullName>
    </submittedName>
</protein>
<evidence type="ECO:0000313" key="3">
    <source>
        <dbReference type="Proteomes" id="UP000436088"/>
    </source>
</evidence>
<dbReference type="PANTHER" id="PTHR13134">
    <property type="entry name" value="TRAFFICKING PROTEIN PARTICLE COMPLEX SUBUNIT 13"/>
    <property type="match status" value="1"/>
</dbReference>